<dbReference type="InParanoid" id="D1YUX3"/>
<dbReference type="AlphaFoldDB" id="D1YUX3"/>
<dbReference type="GeneID" id="8680324"/>
<dbReference type="eggNOG" id="arCOG11679">
    <property type="taxonomic scope" value="Archaea"/>
</dbReference>
<name>D1YUX3_METPS</name>
<keyword evidence="2" id="KW-1185">Reference proteome</keyword>
<gene>
    <name evidence="1" type="ordered locus">MCP_0173</name>
</gene>
<dbReference type="OrthoDB" id="147343at2157"/>
<proteinExistence type="predicted"/>
<organism evidence="1 2">
    <name type="scientific">Methanocella paludicola (strain DSM 17711 / JCM 13418 / NBRC 101707 / SANAE)</name>
    <dbReference type="NCBI Taxonomy" id="304371"/>
    <lineage>
        <taxon>Archaea</taxon>
        <taxon>Methanobacteriati</taxon>
        <taxon>Methanobacteriota</taxon>
        <taxon>Stenosarchaea group</taxon>
        <taxon>Methanomicrobia</taxon>
        <taxon>Methanocellales</taxon>
        <taxon>Methanocellaceae</taxon>
        <taxon>Methanocella</taxon>
    </lineage>
</organism>
<protein>
    <submittedName>
        <fullName evidence="1">Uncharacterized protein</fullName>
    </submittedName>
</protein>
<evidence type="ECO:0000313" key="2">
    <source>
        <dbReference type="Proteomes" id="UP000001882"/>
    </source>
</evidence>
<dbReference type="Proteomes" id="UP000001882">
    <property type="component" value="Chromosome"/>
</dbReference>
<reference evidence="2" key="3">
    <citation type="journal article" date="2011" name="PLoS ONE">
        <title>Genome sequence of a mesophilic hydrogenotrophic methanogen Methanocella paludicola, the first cultivated representative of the order Methanocellales.</title>
        <authorList>
            <person name="Sakai S."/>
            <person name="Takaki Y."/>
            <person name="Shimamura S."/>
            <person name="Sekine M."/>
            <person name="Tajima T."/>
            <person name="Kosugi H."/>
            <person name="Ichikawa N."/>
            <person name="Tasumi E."/>
            <person name="Hiraki A.T."/>
            <person name="Shimizu A."/>
            <person name="Kato Y."/>
            <person name="Nishiko R."/>
            <person name="Mori K."/>
            <person name="Fujita N."/>
            <person name="Imachi H."/>
            <person name="Takai K."/>
        </authorList>
    </citation>
    <scope>NUCLEOTIDE SEQUENCE [LARGE SCALE GENOMIC DNA]</scope>
    <source>
        <strain evidence="2">DSM 17711 / JCM 13418 / NBRC 101707 / SANAE</strain>
    </source>
</reference>
<dbReference type="RefSeq" id="WP_012898925.1">
    <property type="nucleotide sequence ID" value="NC_013665.1"/>
</dbReference>
<reference evidence="1 2" key="1">
    <citation type="journal article" date="2007" name="Appl. Environ. Microbiol.">
        <title>Isolation of key methanogens for global methane emission from rice paddy fields: a novel isolate affiliated with the clone cluster rice cluster I.</title>
        <authorList>
            <person name="Sakai S."/>
            <person name="Imachi H."/>
            <person name="Sekiguchi Y."/>
            <person name="Ohashi A."/>
            <person name="Harada H."/>
            <person name="Kamagata Y."/>
        </authorList>
    </citation>
    <scope>NUCLEOTIDE SEQUENCE [LARGE SCALE GENOMIC DNA]</scope>
    <source>
        <strain evidence="2">DSM 17711 / JCM 13418 / NBRC 101707 / SANAE</strain>
    </source>
</reference>
<dbReference type="KEGG" id="mpd:MCP_0173"/>
<dbReference type="EMBL" id="AP011532">
    <property type="protein sequence ID" value="BAI60245.1"/>
    <property type="molecule type" value="Genomic_DNA"/>
</dbReference>
<evidence type="ECO:0000313" key="1">
    <source>
        <dbReference type="EMBL" id="BAI60245.1"/>
    </source>
</evidence>
<reference evidence="1 2" key="2">
    <citation type="journal article" date="2008" name="Int. J. Syst. Evol. Microbiol.">
        <title>Methanocella paludicola gen. nov., sp. nov., a methane-producing archaeon, the first isolate of the lineage 'Rice Cluster I', and proposal of the new archaeal order Methanocellales ord. nov.</title>
        <authorList>
            <person name="Sakai S."/>
            <person name="Imachi H."/>
            <person name="Hanada S."/>
            <person name="Ohashi A."/>
            <person name="Harada H."/>
            <person name="Kamagata Y."/>
        </authorList>
    </citation>
    <scope>NUCLEOTIDE SEQUENCE [LARGE SCALE GENOMIC DNA]</scope>
    <source>
        <strain evidence="2">DSM 17711 / JCM 13418 / NBRC 101707 / SANAE</strain>
    </source>
</reference>
<dbReference type="STRING" id="304371.MCP_0173"/>
<accession>D1YUX3</accession>
<sequence>MADGDKHDMARGLFRPEGKSPYIFNGKPLNNFNDLKDYLVAFTGAEALWVASWLEYLGDAETADRIRRRPRDFKDIVLKRYRELKPYI</sequence>